<evidence type="ECO:0000256" key="3">
    <source>
        <dbReference type="ARBA" id="ARBA00022630"/>
    </source>
</evidence>
<feature type="site" description="Electron transfer via tryptophanyl radical" evidence="7">
    <location>
        <position position="360"/>
    </location>
</feature>
<keyword evidence="4 6" id="KW-0274">FAD</keyword>
<dbReference type="PROSITE" id="PS51645">
    <property type="entry name" value="PHR_CRY_ALPHA_BETA"/>
    <property type="match status" value="1"/>
</dbReference>
<dbReference type="InterPro" id="IPR014729">
    <property type="entry name" value="Rossmann-like_a/b/a_fold"/>
</dbReference>
<dbReference type="Pfam" id="PF00875">
    <property type="entry name" value="DNA_photolyase"/>
    <property type="match status" value="1"/>
</dbReference>
<dbReference type="GO" id="GO:0009416">
    <property type="term" value="P:response to light stimulus"/>
    <property type="evidence" value="ECO:0007669"/>
    <property type="project" value="TreeGrafter"/>
</dbReference>
<dbReference type="GO" id="GO:0006139">
    <property type="term" value="P:nucleobase-containing compound metabolic process"/>
    <property type="evidence" value="ECO:0007669"/>
    <property type="project" value="UniProtKB-ARBA"/>
</dbReference>
<comment type="cofactor">
    <cofactor evidence="1">
        <name>(6R)-5,10-methylene-5,6,7,8-tetrahydrofolate</name>
        <dbReference type="ChEBI" id="CHEBI:15636"/>
    </cofactor>
</comment>
<comment type="similarity">
    <text evidence="8">Belongs to the DNA photolyase family.</text>
</comment>
<protein>
    <submittedName>
        <fullName evidence="10">Deoxyribodipyrimidine photo-lyase</fullName>
    </submittedName>
</protein>
<dbReference type="Gene3D" id="1.25.40.80">
    <property type="match status" value="1"/>
</dbReference>
<dbReference type="InterPro" id="IPR018394">
    <property type="entry name" value="DNA_photolyase_1_CS_C"/>
</dbReference>
<evidence type="ECO:0000256" key="4">
    <source>
        <dbReference type="ARBA" id="ARBA00022827"/>
    </source>
</evidence>
<sequence>MAAAIVWFRNDLRLDDNPALEAALDAGHDIIPVYVHDPDGEGNAAAGAASNAWLARSLVALDASLRERGNWLRLFVGHAGPTLAGVAAAAGATSVFWNRRYEPDVEARDAAIKRALREDGLEVESFNGSTLFEPWALKTAAGGPYRVFTPFYRSAMARWSPSACGDAPPRIPPWESGPAGVLIDQLRLVPATGWDRSFWAHWTPGEAGARAALDSFVEGALHAYAQDRDRPDRTGTSRLSPHLHFGEVAVWRVVDAVESERGRVGDAHIDAYRRQLVWRDFATQLLHHFPHTAERDLDPRFERFEWTRARRHALERWRRGRTGVPIIDAGMRELWETGWMHGRVRMIVASYLCKHMRVHWRTGAAWFRETLLDADLANNTMGWQWVAGTGADAAPYFRVFNPVTQGVRFDPRGDYVARWLPELAALPVPLRHAPWRDPTQLVRVAPGYPSTPLVDLAEGRDAALLAYRRMNDARGIHESGS</sequence>
<evidence type="ECO:0000256" key="6">
    <source>
        <dbReference type="PIRSR" id="PIRSR602081-1"/>
    </source>
</evidence>
<proteinExistence type="inferred from homology"/>
<dbReference type="Pfam" id="PF03441">
    <property type="entry name" value="FAD_binding_7"/>
    <property type="match status" value="1"/>
</dbReference>
<dbReference type="InterPro" id="IPR002081">
    <property type="entry name" value="Cryptochrome/DNA_photolyase_1"/>
</dbReference>
<dbReference type="SUPFAM" id="SSF48173">
    <property type="entry name" value="Cryptochrome/photolyase FAD-binding domain"/>
    <property type="match status" value="1"/>
</dbReference>
<dbReference type="PANTHER" id="PTHR11455">
    <property type="entry name" value="CRYPTOCHROME"/>
    <property type="match status" value="1"/>
</dbReference>
<dbReference type="AlphaFoldDB" id="A0A5D8Z799"/>
<evidence type="ECO:0000313" key="10">
    <source>
        <dbReference type="EMBL" id="TZF90547.1"/>
    </source>
</evidence>
<evidence type="ECO:0000259" key="9">
    <source>
        <dbReference type="PROSITE" id="PS51645"/>
    </source>
</evidence>
<feature type="binding site" evidence="6">
    <location>
        <begin position="373"/>
        <end position="375"/>
    </location>
    <ligand>
        <name>FAD</name>
        <dbReference type="ChEBI" id="CHEBI:57692"/>
    </ligand>
</feature>
<comment type="caution">
    <text evidence="10">The sequence shown here is derived from an EMBL/GenBank/DDBJ whole genome shotgun (WGS) entry which is preliminary data.</text>
</comment>
<dbReference type="InterPro" id="IPR036155">
    <property type="entry name" value="Crypto/Photolyase_N_sf"/>
</dbReference>
<dbReference type="InterPro" id="IPR005101">
    <property type="entry name" value="Cryptochr/Photolyase_FAD-bd"/>
</dbReference>
<evidence type="ECO:0000256" key="1">
    <source>
        <dbReference type="ARBA" id="ARBA00001932"/>
    </source>
</evidence>
<dbReference type="EMBL" id="VTRV01000035">
    <property type="protein sequence ID" value="TZF90547.1"/>
    <property type="molecule type" value="Genomic_DNA"/>
</dbReference>
<dbReference type="InterPro" id="IPR036134">
    <property type="entry name" value="Crypto/Photolyase_FAD-like_sf"/>
</dbReference>
<feature type="binding site" evidence="6">
    <location>
        <begin position="236"/>
        <end position="240"/>
    </location>
    <ligand>
        <name>FAD</name>
        <dbReference type="ChEBI" id="CHEBI:57692"/>
    </ligand>
</feature>
<feature type="domain" description="Photolyase/cryptochrome alpha/beta" evidence="9">
    <location>
        <begin position="2"/>
        <end position="131"/>
    </location>
</feature>
<comment type="similarity">
    <text evidence="2">Belongs to the DNA photolyase class-1 family.</text>
</comment>
<feature type="binding site" evidence="6">
    <location>
        <position position="272"/>
    </location>
    <ligand>
        <name>FAD</name>
        <dbReference type="ChEBI" id="CHEBI:57692"/>
    </ligand>
</feature>
<dbReference type="SUPFAM" id="SSF52425">
    <property type="entry name" value="Cryptochrome/photolyase, N-terminal domain"/>
    <property type="match status" value="1"/>
</dbReference>
<dbReference type="PROSITE" id="PS00394">
    <property type="entry name" value="DNA_PHOTOLYASES_1_1"/>
    <property type="match status" value="1"/>
</dbReference>
<keyword evidence="3 6" id="KW-0285">Flavoprotein</keyword>
<evidence type="ECO:0000256" key="8">
    <source>
        <dbReference type="RuleBase" id="RU004182"/>
    </source>
</evidence>
<accession>A0A5D8Z799</accession>
<gene>
    <name evidence="10" type="ORF">FW784_04895</name>
</gene>
<dbReference type="PANTHER" id="PTHR11455:SF9">
    <property type="entry name" value="CRYPTOCHROME CIRCADIAN CLOCK 5 ISOFORM X1"/>
    <property type="match status" value="1"/>
</dbReference>
<comment type="cofactor">
    <cofactor evidence="6">
        <name>FAD</name>
        <dbReference type="ChEBI" id="CHEBI:57692"/>
    </cofactor>
    <text evidence="6">Binds 1 FAD per subunit.</text>
</comment>
<dbReference type="Proteomes" id="UP000323164">
    <property type="component" value="Unassembled WGS sequence"/>
</dbReference>
<keyword evidence="5 8" id="KW-0157">Chromophore</keyword>
<evidence type="ECO:0000256" key="5">
    <source>
        <dbReference type="ARBA" id="ARBA00022991"/>
    </source>
</evidence>
<dbReference type="Gene3D" id="3.40.50.620">
    <property type="entry name" value="HUPs"/>
    <property type="match status" value="1"/>
</dbReference>
<dbReference type="Gene3D" id="1.10.579.10">
    <property type="entry name" value="DNA Cyclobutane Dipyrimidine Photolyase, subunit A, domain 3"/>
    <property type="match status" value="1"/>
</dbReference>
<dbReference type="GO" id="GO:0006950">
    <property type="term" value="P:response to stress"/>
    <property type="evidence" value="ECO:0007669"/>
    <property type="project" value="UniProtKB-ARBA"/>
</dbReference>
<feature type="site" description="Electron transfer via tryptophanyl radical" evidence="7">
    <location>
        <position position="306"/>
    </location>
</feature>
<dbReference type="GO" id="GO:0071949">
    <property type="term" value="F:FAD binding"/>
    <property type="evidence" value="ECO:0007669"/>
    <property type="project" value="TreeGrafter"/>
</dbReference>
<organism evidence="10 11">
    <name type="scientific">Cognatilysobacter lacus</name>
    <dbReference type="NCBI Taxonomy" id="1643323"/>
    <lineage>
        <taxon>Bacteria</taxon>
        <taxon>Pseudomonadati</taxon>
        <taxon>Pseudomonadota</taxon>
        <taxon>Gammaproteobacteria</taxon>
        <taxon>Lysobacterales</taxon>
        <taxon>Lysobacteraceae</taxon>
        <taxon>Cognatilysobacter</taxon>
    </lineage>
</organism>
<dbReference type="GO" id="GO:0003677">
    <property type="term" value="F:DNA binding"/>
    <property type="evidence" value="ECO:0007669"/>
    <property type="project" value="TreeGrafter"/>
</dbReference>
<feature type="site" description="Electron transfer via tryptophanyl radical" evidence="7">
    <location>
        <position position="383"/>
    </location>
</feature>
<reference evidence="10 11" key="1">
    <citation type="submission" date="2019-08" db="EMBL/GenBank/DDBJ databases">
        <title>Draft genome sequence of Lysobacter sp. UKS-15.</title>
        <authorList>
            <person name="Im W.-T."/>
        </authorList>
    </citation>
    <scope>NUCLEOTIDE SEQUENCE [LARGE SCALE GENOMIC DNA]</scope>
    <source>
        <strain evidence="10 11">UKS-15</strain>
    </source>
</reference>
<dbReference type="OrthoDB" id="9772484at2"/>
<keyword evidence="10" id="KW-0456">Lyase</keyword>
<name>A0A5D8Z799_9GAMM</name>
<evidence type="ECO:0000313" key="11">
    <source>
        <dbReference type="Proteomes" id="UP000323164"/>
    </source>
</evidence>
<dbReference type="PRINTS" id="PR00147">
    <property type="entry name" value="DNAPHOTLYASE"/>
</dbReference>
<dbReference type="GO" id="GO:0003904">
    <property type="term" value="F:deoxyribodipyrimidine photo-lyase activity"/>
    <property type="evidence" value="ECO:0007669"/>
    <property type="project" value="TreeGrafter"/>
</dbReference>
<dbReference type="RefSeq" id="WP_149352238.1">
    <property type="nucleotide sequence ID" value="NZ_VTRV01000035.1"/>
</dbReference>
<feature type="binding site" evidence="6">
    <location>
        <position position="224"/>
    </location>
    <ligand>
        <name>FAD</name>
        <dbReference type="ChEBI" id="CHEBI:57692"/>
    </ligand>
</feature>
<evidence type="ECO:0000256" key="2">
    <source>
        <dbReference type="ARBA" id="ARBA00005862"/>
    </source>
</evidence>
<evidence type="ECO:0000256" key="7">
    <source>
        <dbReference type="PIRSR" id="PIRSR602081-2"/>
    </source>
</evidence>
<keyword evidence="11" id="KW-1185">Reference proteome</keyword>
<dbReference type="InterPro" id="IPR006050">
    <property type="entry name" value="DNA_photolyase_N"/>
</dbReference>